<proteinExistence type="predicted"/>
<protein>
    <submittedName>
        <fullName evidence="1">Uncharacterized protein</fullName>
    </submittedName>
</protein>
<evidence type="ECO:0000313" key="2">
    <source>
        <dbReference type="Proteomes" id="UP001236014"/>
    </source>
</evidence>
<reference evidence="1 2" key="1">
    <citation type="submission" date="2023-06" db="EMBL/GenBank/DDBJ databases">
        <authorList>
            <person name="Oyuntsetseg B."/>
            <person name="Kim S.B."/>
        </authorList>
    </citation>
    <scope>NUCLEOTIDE SEQUENCE [LARGE SCALE GENOMIC DNA]</scope>
    <source>
        <strain evidence="1 2">2-15</strain>
    </source>
</reference>
<accession>A0A9Y2IDR0</accession>
<organism evidence="1 2">
    <name type="scientific">Amycolatopsis carbonis</name>
    <dbReference type="NCBI Taxonomy" id="715471"/>
    <lineage>
        <taxon>Bacteria</taxon>
        <taxon>Bacillati</taxon>
        <taxon>Actinomycetota</taxon>
        <taxon>Actinomycetes</taxon>
        <taxon>Pseudonocardiales</taxon>
        <taxon>Pseudonocardiaceae</taxon>
        <taxon>Amycolatopsis</taxon>
    </lineage>
</organism>
<evidence type="ECO:0000313" key="1">
    <source>
        <dbReference type="EMBL" id="WIX78500.1"/>
    </source>
</evidence>
<name>A0A9Y2IDR0_9PSEU</name>
<dbReference type="Proteomes" id="UP001236014">
    <property type="component" value="Chromosome"/>
</dbReference>
<dbReference type="AlphaFoldDB" id="A0A9Y2IDR0"/>
<sequence>MRRAATSSSWRRAASVVLSQGALPLEPIAKRSLRSGGELDVVEPRTVDSPE</sequence>
<gene>
    <name evidence="1" type="ORF">QRX50_45340</name>
</gene>
<dbReference type="EMBL" id="CP127294">
    <property type="protein sequence ID" value="WIX78500.1"/>
    <property type="molecule type" value="Genomic_DNA"/>
</dbReference>
<keyword evidence="2" id="KW-1185">Reference proteome</keyword>
<dbReference type="KEGG" id="acab:QRX50_45340"/>